<gene>
    <name evidence="1" type="ORF">SAMN06297382_2559</name>
</gene>
<evidence type="ECO:0000313" key="2">
    <source>
        <dbReference type="Proteomes" id="UP000198346"/>
    </source>
</evidence>
<protein>
    <submittedName>
        <fullName evidence="1">Uncharacterized protein</fullName>
    </submittedName>
</protein>
<dbReference type="EMBL" id="FZQA01000007">
    <property type="protein sequence ID" value="SNT75116.1"/>
    <property type="molecule type" value="Genomic_DNA"/>
</dbReference>
<proteinExistence type="predicted"/>
<evidence type="ECO:0000313" key="1">
    <source>
        <dbReference type="EMBL" id="SNT75116.1"/>
    </source>
</evidence>
<sequence>MTAVLTALLAGAVFLCAALAVSGLFTLEK</sequence>
<name>A0A239PYR1_9PROT</name>
<keyword evidence="2" id="KW-1185">Reference proteome</keyword>
<accession>A0A239PYR1</accession>
<dbReference type="AlphaFoldDB" id="A0A239PYR1"/>
<reference evidence="1 2" key="1">
    <citation type="submission" date="2017-07" db="EMBL/GenBank/DDBJ databases">
        <authorList>
            <person name="Sun Z.S."/>
            <person name="Albrecht U."/>
            <person name="Echele G."/>
            <person name="Lee C.C."/>
        </authorList>
    </citation>
    <scope>NUCLEOTIDE SEQUENCE [LARGE SCALE GENOMIC DNA]</scope>
    <source>
        <strain evidence="1 2">CGMCC 1.12710</strain>
    </source>
</reference>
<organism evidence="1 2">
    <name type="scientific">Amphiplicatus metriothermophilus</name>
    <dbReference type="NCBI Taxonomy" id="1519374"/>
    <lineage>
        <taxon>Bacteria</taxon>
        <taxon>Pseudomonadati</taxon>
        <taxon>Pseudomonadota</taxon>
        <taxon>Alphaproteobacteria</taxon>
        <taxon>Parvularculales</taxon>
        <taxon>Parvularculaceae</taxon>
        <taxon>Amphiplicatus</taxon>
    </lineage>
</organism>
<dbReference type="Proteomes" id="UP000198346">
    <property type="component" value="Unassembled WGS sequence"/>
</dbReference>